<dbReference type="InterPro" id="IPR005119">
    <property type="entry name" value="LysR_subst-bd"/>
</dbReference>
<keyword evidence="4" id="KW-0804">Transcription</keyword>
<evidence type="ECO:0000256" key="1">
    <source>
        <dbReference type="ARBA" id="ARBA00009437"/>
    </source>
</evidence>
<dbReference type="InterPro" id="IPR000847">
    <property type="entry name" value="LysR_HTH_N"/>
</dbReference>
<dbReference type="PANTHER" id="PTHR30346:SF0">
    <property type="entry name" value="HCA OPERON TRANSCRIPTIONAL ACTIVATOR HCAR"/>
    <property type="match status" value="1"/>
</dbReference>
<keyword evidence="3 6" id="KW-0238">DNA-binding</keyword>
<comment type="caution">
    <text evidence="6">The sequence shown here is derived from an EMBL/GenBank/DDBJ whole genome shotgun (WGS) entry which is preliminary data.</text>
</comment>
<dbReference type="GO" id="GO:0003677">
    <property type="term" value="F:DNA binding"/>
    <property type="evidence" value="ECO:0007669"/>
    <property type="project" value="UniProtKB-KW"/>
</dbReference>
<evidence type="ECO:0000259" key="5">
    <source>
        <dbReference type="PROSITE" id="PS50931"/>
    </source>
</evidence>
<evidence type="ECO:0000256" key="3">
    <source>
        <dbReference type="ARBA" id="ARBA00023125"/>
    </source>
</evidence>
<gene>
    <name evidence="6" type="ORF">FHX76_000344</name>
</gene>
<dbReference type="Pfam" id="PF03466">
    <property type="entry name" value="LysR_substrate"/>
    <property type="match status" value="1"/>
</dbReference>
<dbReference type="Gene3D" id="3.40.190.10">
    <property type="entry name" value="Periplasmic binding protein-like II"/>
    <property type="match status" value="2"/>
</dbReference>
<name>A0A7X5TRP8_9MICO</name>
<evidence type="ECO:0000256" key="4">
    <source>
        <dbReference type="ARBA" id="ARBA00023163"/>
    </source>
</evidence>
<accession>A0A7X5TRP8</accession>
<reference evidence="6 7" key="1">
    <citation type="submission" date="2020-02" db="EMBL/GenBank/DDBJ databases">
        <title>Sequencing the genomes of 1000 actinobacteria strains.</title>
        <authorList>
            <person name="Klenk H.-P."/>
        </authorList>
    </citation>
    <scope>NUCLEOTIDE SEQUENCE [LARGE SCALE GENOMIC DNA]</scope>
    <source>
        <strain evidence="6 7">DSM 27960</strain>
    </source>
</reference>
<keyword evidence="2" id="KW-0805">Transcription regulation</keyword>
<dbReference type="EMBL" id="JAAMOX010000001">
    <property type="protein sequence ID" value="NIH52476.1"/>
    <property type="molecule type" value="Genomic_DNA"/>
</dbReference>
<feature type="domain" description="HTH lysR-type" evidence="5">
    <location>
        <begin position="1"/>
        <end position="24"/>
    </location>
</feature>
<evidence type="ECO:0000256" key="2">
    <source>
        <dbReference type="ARBA" id="ARBA00023015"/>
    </source>
</evidence>
<dbReference type="PROSITE" id="PS50931">
    <property type="entry name" value="HTH_LYSR"/>
    <property type="match status" value="1"/>
</dbReference>
<evidence type="ECO:0000313" key="7">
    <source>
        <dbReference type="Proteomes" id="UP000541033"/>
    </source>
</evidence>
<dbReference type="SUPFAM" id="SSF53850">
    <property type="entry name" value="Periplasmic binding protein-like II"/>
    <property type="match status" value="1"/>
</dbReference>
<dbReference type="AlphaFoldDB" id="A0A7X5TRP8"/>
<protein>
    <submittedName>
        <fullName evidence="6">DNA-binding transcriptional LysR family regulator</fullName>
    </submittedName>
</protein>
<dbReference type="GO" id="GO:0003700">
    <property type="term" value="F:DNA-binding transcription factor activity"/>
    <property type="evidence" value="ECO:0007669"/>
    <property type="project" value="InterPro"/>
</dbReference>
<evidence type="ECO:0000313" key="6">
    <source>
        <dbReference type="EMBL" id="NIH52476.1"/>
    </source>
</evidence>
<comment type="similarity">
    <text evidence="1">Belongs to the LysR transcriptional regulatory family.</text>
</comment>
<sequence>MIKRLEVRVGASLFRRTSRRVELSEIGMGLAADIGPSFEQLRSGFGAARAAALSPERPLRIGFQCAVYESVARAVTALPDGATQLIELPWSDPFGEVKRETVDIALVLAPNREPGLRQLLEFSSQPQLVGLSASHPLASESRMTLTQLGTLQLVGPDDAAPAYWRAVNAPLIGEDGHQLNYSLCARTLPEALSLVATQQAAVLLCMASAKYLPRPDVVYLPVVGLPDTSLIAVTQQTNRHPLVEEFALQLSLAV</sequence>
<organism evidence="6 7">
    <name type="scientific">Lysinibacter cavernae</name>
    <dbReference type="NCBI Taxonomy" id="1640652"/>
    <lineage>
        <taxon>Bacteria</taxon>
        <taxon>Bacillati</taxon>
        <taxon>Actinomycetota</taxon>
        <taxon>Actinomycetes</taxon>
        <taxon>Micrococcales</taxon>
        <taxon>Microbacteriaceae</taxon>
        <taxon>Lysinibacter</taxon>
    </lineage>
</organism>
<dbReference type="GO" id="GO:0032993">
    <property type="term" value="C:protein-DNA complex"/>
    <property type="evidence" value="ECO:0007669"/>
    <property type="project" value="TreeGrafter"/>
</dbReference>
<dbReference type="PANTHER" id="PTHR30346">
    <property type="entry name" value="TRANSCRIPTIONAL DUAL REGULATOR HCAR-RELATED"/>
    <property type="match status" value="1"/>
</dbReference>
<dbReference type="Proteomes" id="UP000541033">
    <property type="component" value="Unassembled WGS sequence"/>
</dbReference>
<keyword evidence="7" id="KW-1185">Reference proteome</keyword>
<proteinExistence type="inferred from homology"/>